<proteinExistence type="predicted"/>
<dbReference type="InterPro" id="IPR013655">
    <property type="entry name" value="PAS_fold_3"/>
</dbReference>
<dbReference type="SMART" id="SM00091">
    <property type="entry name" value="PAS"/>
    <property type="match status" value="2"/>
</dbReference>
<dbReference type="InterPro" id="IPR000014">
    <property type="entry name" value="PAS"/>
</dbReference>
<feature type="compositionally biased region" description="Basic and acidic residues" evidence="7">
    <location>
        <begin position="357"/>
        <end position="368"/>
    </location>
</feature>
<dbReference type="InterPro" id="IPR000700">
    <property type="entry name" value="PAS-assoc_C"/>
</dbReference>
<dbReference type="PANTHER" id="PTHR43304">
    <property type="entry name" value="PHYTOCHROME-LIKE PROTEIN CPH1"/>
    <property type="match status" value="1"/>
</dbReference>
<dbReference type="InterPro" id="IPR052162">
    <property type="entry name" value="Sensor_kinase/Photoreceptor"/>
</dbReference>
<evidence type="ECO:0000259" key="10">
    <source>
        <dbReference type="PROSITE" id="PS50113"/>
    </source>
</evidence>
<dbReference type="PANTHER" id="PTHR43304:SF1">
    <property type="entry name" value="PAC DOMAIN-CONTAINING PROTEIN"/>
    <property type="match status" value="1"/>
</dbReference>
<dbReference type="RefSeq" id="WP_342809058.1">
    <property type="nucleotide sequence ID" value="NZ_JAOPJZ010000009.1"/>
</dbReference>
<dbReference type="InterPro" id="IPR001610">
    <property type="entry name" value="PAC"/>
</dbReference>
<feature type="transmembrane region" description="Helical" evidence="8">
    <location>
        <begin position="88"/>
        <end position="108"/>
    </location>
</feature>
<feature type="compositionally biased region" description="Low complexity" evidence="7">
    <location>
        <begin position="321"/>
        <end position="337"/>
    </location>
</feature>
<feature type="domain" description="PAS" evidence="9">
    <location>
        <begin position="220"/>
        <end position="259"/>
    </location>
</feature>
<gene>
    <name evidence="11" type="ORF">OB919_12185</name>
</gene>
<dbReference type="PROSITE" id="PS50113">
    <property type="entry name" value="PAC"/>
    <property type="match status" value="1"/>
</dbReference>
<feature type="transmembrane region" description="Helical" evidence="8">
    <location>
        <begin position="56"/>
        <end position="76"/>
    </location>
</feature>
<keyword evidence="8" id="KW-0812">Transmembrane</keyword>
<name>A0AAP3E7Z1_9EURY</name>
<feature type="transmembrane region" description="Helical" evidence="8">
    <location>
        <begin position="128"/>
        <end position="153"/>
    </location>
</feature>
<organism evidence="11 12">
    <name type="scientific">Natronosalvus hydrolyticus</name>
    <dbReference type="NCBI Taxonomy" id="2979988"/>
    <lineage>
        <taxon>Archaea</taxon>
        <taxon>Methanobacteriati</taxon>
        <taxon>Methanobacteriota</taxon>
        <taxon>Stenosarchaea group</taxon>
        <taxon>Halobacteria</taxon>
        <taxon>Halobacteriales</taxon>
        <taxon>Natrialbaceae</taxon>
        <taxon>Natronosalvus</taxon>
    </lineage>
</organism>
<evidence type="ECO:0000256" key="8">
    <source>
        <dbReference type="SAM" id="Phobius"/>
    </source>
</evidence>
<dbReference type="CDD" id="cd00130">
    <property type="entry name" value="PAS"/>
    <property type="match status" value="2"/>
</dbReference>
<evidence type="ECO:0000256" key="5">
    <source>
        <dbReference type="ARBA" id="ARBA00022777"/>
    </source>
</evidence>
<dbReference type="AlphaFoldDB" id="A0AAP3E7Z1"/>
<dbReference type="GO" id="GO:0004673">
    <property type="term" value="F:protein histidine kinase activity"/>
    <property type="evidence" value="ECO:0007669"/>
    <property type="project" value="UniProtKB-EC"/>
</dbReference>
<evidence type="ECO:0000256" key="4">
    <source>
        <dbReference type="ARBA" id="ARBA00022679"/>
    </source>
</evidence>
<evidence type="ECO:0000259" key="9">
    <source>
        <dbReference type="PROSITE" id="PS50112"/>
    </source>
</evidence>
<keyword evidence="6" id="KW-0175">Coiled coil</keyword>
<evidence type="ECO:0000313" key="12">
    <source>
        <dbReference type="Proteomes" id="UP001321047"/>
    </source>
</evidence>
<comment type="catalytic activity">
    <reaction evidence="1">
        <text>ATP + protein L-histidine = ADP + protein N-phospho-L-histidine.</text>
        <dbReference type="EC" id="2.7.13.3"/>
    </reaction>
</comment>
<dbReference type="Gene3D" id="3.30.565.10">
    <property type="entry name" value="Histidine kinase-like ATPase, C-terminal domain"/>
    <property type="match status" value="1"/>
</dbReference>
<feature type="region of interest" description="Disordered" evidence="7">
    <location>
        <begin position="315"/>
        <end position="374"/>
    </location>
</feature>
<reference evidence="11 12" key="1">
    <citation type="submission" date="2022-09" db="EMBL/GenBank/DDBJ databases">
        <title>Enrichment on poylsaccharides allowed isolation of novel metabolic and taxonomic groups of Haloarchaea.</title>
        <authorList>
            <person name="Sorokin D.Y."/>
            <person name="Elcheninov A.G."/>
            <person name="Khizhniak T.V."/>
            <person name="Kolganova T.V."/>
            <person name="Kublanov I.V."/>
        </authorList>
    </citation>
    <scope>NUCLEOTIDE SEQUENCE [LARGE SCALE GENOMIC DNA]</scope>
    <source>
        <strain evidence="11 12">AArc-curdl1</strain>
    </source>
</reference>
<keyword evidence="12" id="KW-1185">Reference proteome</keyword>
<dbReference type="InterPro" id="IPR031621">
    <property type="entry name" value="HisKA_7TM"/>
</dbReference>
<dbReference type="EMBL" id="JAOPJZ010000009">
    <property type="protein sequence ID" value="MCU4752724.1"/>
    <property type="molecule type" value="Genomic_DNA"/>
</dbReference>
<evidence type="ECO:0000256" key="7">
    <source>
        <dbReference type="SAM" id="MobiDB-lite"/>
    </source>
</evidence>
<evidence type="ECO:0000313" key="11">
    <source>
        <dbReference type="EMBL" id="MCU4752724.1"/>
    </source>
</evidence>
<dbReference type="SMART" id="SM00086">
    <property type="entry name" value="PAC"/>
    <property type="match status" value="1"/>
</dbReference>
<dbReference type="Pfam" id="PF13188">
    <property type="entry name" value="PAS_8"/>
    <property type="match status" value="1"/>
</dbReference>
<dbReference type="InterPro" id="IPR003594">
    <property type="entry name" value="HATPase_dom"/>
</dbReference>
<accession>A0AAP3E7Z1</accession>
<dbReference type="PROSITE" id="PS50112">
    <property type="entry name" value="PAS"/>
    <property type="match status" value="2"/>
</dbReference>
<dbReference type="EC" id="2.7.13.3" evidence="2"/>
<dbReference type="Gene3D" id="3.30.450.20">
    <property type="entry name" value="PAS domain"/>
    <property type="match status" value="2"/>
</dbReference>
<dbReference type="SMART" id="SM00387">
    <property type="entry name" value="HATPase_c"/>
    <property type="match status" value="1"/>
</dbReference>
<feature type="domain" description="PAS" evidence="9">
    <location>
        <begin position="421"/>
        <end position="495"/>
    </location>
</feature>
<keyword evidence="4" id="KW-0808">Transferase</keyword>
<evidence type="ECO:0000256" key="1">
    <source>
        <dbReference type="ARBA" id="ARBA00000085"/>
    </source>
</evidence>
<dbReference type="InterPro" id="IPR036890">
    <property type="entry name" value="HATPase_C_sf"/>
</dbReference>
<keyword evidence="5" id="KW-0418">Kinase</keyword>
<protein>
    <recommendedName>
        <fullName evidence="2">histidine kinase</fullName>
        <ecNumber evidence="2">2.7.13.3</ecNumber>
    </recommendedName>
</protein>
<evidence type="ECO:0000256" key="6">
    <source>
        <dbReference type="SAM" id="Coils"/>
    </source>
</evidence>
<feature type="domain" description="PAC" evidence="10">
    <location>
        <begin position="498"/>
        <end position="550"/>
    </location>
</feature>
<feature type="transmembrane region" description="Helical" evidence="8">
    <location>
        <begin position="25"/>
        <end position="44"/>
    </location>
</feature>
<evidence type="ECO:0000256" key="3">
    <source>
        <dbReference type="ARBA" id="ARBA00022553"/>
    </source>
</evidence>
<keyword evidence="3" id="KW-0597">Phosphoprotein</keyword>
<feature type="region of interest" description="Disordered" evidence="7">
    <location>
        <begin position="773"/>
        <end position="805"/>
    </location>
</feature>
<dbReference type="Proteomes" id="UP001321047">
    <property type="component" value="Unassembled WGS sequence"/>
</dbReference>
<dbReference type="SUPFAM" id="SSF55785">
    <property type="entry name" value="PYP-like sensor domain (PAS domain)"/>
    <property type="match status" value="2"/>
</dbReference>
<comment type="caution">
    <text evidence="11">The sequence shown here is derived from an EMBL/GenBank/DDBJ whole genome shotgun (WGS) entry which is preliminary data.</text>
</comment>
<keyword evidence="8" id="KW-1133">Transmembrane helix</keyword>
<dbReference type="Pfam" id="PF16927">
    <property type="entry name" value="HisKA_7TM"/>
    <property type="match status" value="1"/>
</dbReference>
<keyword evidence="8" id="KW-0472">Membrane</keyword>
<dbReference type="Pfam" id="PF08447">
    <property type="entry name" value="PAS_3"/>
    <property type="match status" value="1"/>
</dbReference>
<evidence type="ECO:0000256" key="2">
    <source>
        <dbReference type="ARBA" id="ARBA00012438"/>
    </source>
</evidence>
<dbReference type="SUPFAM" id="SSF55874">
    <property type="entry name" value="ATPase domain of HSP90 chaperone/DNA topoisomerase II/histidine kinase"/>
    <property type="match status" value="1"/>
</dbReference>
<dbReference type="InterPro" id="IPR035965">
    <property type="entry name" value="PAS-like_dom_sf"/>
</dbReference>
<feature type="coiled-coil region" evidence="6">
    <location>
        <begin position="404"/>
        <end position="431"/>
    </location>
</feature>
<feature type="transmembrane region" description="Helical" evidence="8">
    <location>
        <begin position="162"/>
        <end position="182"/>
    </location>
</feature>
<dbReference type="NCBIfam" id="TIGR00229">
    <property type="entry name" value="sensory_box"/>
    <property type="match status" value="1"/>
</dbReference>
<dbReference type="Pfam" id="PF02518">
    <property type="entry name" value="HATPase_c"/>
    <property type="match status" value="1"/>
</dbReference>
<sequence length="805" mass="88556">MATVLSFVLGGMTWQYRKRPGAKPFLLLVAGLAIWSGGTFLASIDPSYERTLIWYRFTYAGIPTVVLGWFLFALEFTGRGNWVNRRTLSLLAIEPVAVQFVVWTHGWHDLFWRDVSGDPLEQAVYGDLFWIHALYSYGLLLVGTILLLSFVLYSKTLYRDQVLAIMVAITIPWGANMVYLFTPFRADLTPLAIGVSAGAFAWSMFRYGFMDVVPIARETVIDEMNDGVLVLDLEGRIVDLNRAIVPLLETGESDAVGTSVTSTFGLSRMTPLDSQTHTTAWSPSAGLDDDSNANAGALEAFFDGDVRSERTIEIEVEPEGNASENADADSASSTAATPRYDAGASDDRSPSQGVGERGIKSDIRRELEAEPPETRSYALTLSPFYAQKESLTGQLLVAQDITIRKHRERQLERLADELERQSKEQVALIENLPGIVYRLPSVTADSCSFVSQAAEAVTGYGPEMFESGERSLHELIHGEDRQQVLEQKRTAVANGERYDVTYRIRNANEGQRWVRDVGEGIVTGDGELASVVGVILDVTENKEREQLQVLNRVLRHNIRNEMNVIKGYASMAAKQTSGEVRDGLHIVERKSEMVMRMSEKARIVQQLLGTPAGANRGVDVFGALSDALYRLDDQHGDRIRGRVSVTANGELDARADGDDPLKHSLHVHGCDLLALGVYELLENAVVHGGNGPTIDITVTGDGETVELRIVDTGPGIPDTERDVIDAGLESPLEHGSGMGLWISQWILTPYADLTFESDDDGTVVTVCFDRFDDEPKDEQTGTSETTARLTWPLSSEGDVDGADRL</sequence>